<dbReference type="SUPFAM" id="SSF56104">
    <property type="entry name" value="SAICAR synthase-like"/>
    <property type="match status" value="2"/>
</dbReference>
<feature type="compositionally biased region" description="Low complexity" evidence="5">
    <location>
        <begin position="659"/>
        <end position="694"/>
    </location>
</feature>
<evidence type="ECO:0000256" key="3">
    <source>
        <dbReference type="ARBA" id="ARBA00022777"/>
    </source>
</evidence>
<evidence type="ECO:0000256" key="5">
    <source>
        <dbReference type="SAM" id="MobiDB-lite"/>
    </source>
</evidence>
<dbReference type="GeneID" id="103505469"/>
<dbReference type="GO" id="GO:0046854">
    <property type="term" value="P:phosphatidylinositol phosphate biosynthetic process"/>
    <property type="evidence" value="ECO:0007669"/>
    <property type="project" value="TreeGrafter"/>
</dbReference>
<feature type="compositionally biased region" description="Polar residues" evidence="5">
    <location>
        <begin position="489"/>
        <end position="499"/>
    </location>
</feature>
<dbReference type="EC" id="2.7.-.-" evidence="4"/>
<evidence type="ECO:0000256" key="4">
    <source>
        <dbReference type="RuleBase" id="RU363090"/>
    </source>
</evidence>
<dbReference type="PaxDb" id="121845-A0A3Q0IK47"/>
<dbReference type="KEGG" id="dci:103505469"/>
<feature type="region of interest" description="Disordered" evidence="5">
    <location>
        <begin position="406"/>
        <end position="513"/>
    </location>
</feature>
<dbReference type="GO" id="GO:0032958">
    <property type="term" value="P:inositol phosphate biosynthetic process"/>
    <property type="evidence" value="ECO:0007669"/>
    <property type="project" value="InterPro"/>
</dbReference>
<protein>
    <recommendedName>
        <fullName evidence="4">Kinase</fullName>
        <ecNumber evidence="4">2.7.-.-</ecNumber>
    </recommendedName>
</protein>
<dbReference type="RefSeq" id="XP_026676599.1">
    <property type="nucleotide sequence ID" value="XM_026820798.1"/>
</dbReference>
<dbReference type="Pfam" id="PF03770">
    <property type="entry name" value="IPK"/>
    <property type="match status" value="3"/>
</dbReference>
<feature type="compositionally biased region" description="Polar residues" evidence="5">
    <location>
        <begin position="739"/>
        <end position="749"/>
    </location>
</feature>
<dbReference type="Gene3D" id="3.30.470.160">
    <property type="entry name" value="Inositol polyphosphate kinase"/>
    <property type="match status" value="3"/>
</dbReference>
<feature type="region of interest" description="Disordered" evidence="5">
    <location>
        <begin position="231"/>
        <end position="259"/>
    </location>
</feature>
<dbReference type="PANTHER" id="PTHR12400">
    <property type="entry name" value="INOSITOL POLYPHOSPHATE KINASE"/>
    <property type="match status" value="1"/>
</dbReference>
<feature type="compositionally biased region" description="Acidic residues" evidence="5">
    <location>
        <begin position="465"/>
        <end position="477"/>
    </location>
</feature>
<feature type="compositionally biased region" description="Low complexity" evidence="5">
    <location>
        <begin position="406"/>
        <end position="444"/>
    </location>
</feature>
<dbReference type="AlphaFoldDB" id="A0A3Q0IK47"/>
<evidence type="ECO:0000256" key="1">
    <source>
        <dbReference type="ARBA" id="ARBA00007374"/>
    </source>
</evidence>
<evidence type="ECO:0000313" key="7">
    <source>
        <dbReference type="RefSeq" id="XP_026676599.1"/>
    </source>
</evidence>
<gene>
    <name evidence="7" type="primary">LOC103505469</name>
</gene>
<feature type="region of interest" description="Disordered" evidence="5">
    <location>
        <begin position="156"/>
        <end position="210"/>
    </location>
</feature>
<dbReference type="PANTHER" id="PTHR12400:SF21">
    <property type="entry name" value="KINASE"/>
    <property type="match status" value="1"/>
</dbReference>
<feature type="compositionally biased region" description="Acidic residues" evidence="5">
    <location>
        <begin position="715"/>
        <end position="727"/>
    </location>
</feature>
<dbReference type="InterPro" id="IPR005522">
    <property type="entry name" value="IPK"/>
</dbReference>
<accession>A0A3Q0IK47</accession>
<reference evidence="7" key="1">
    <citation type="submission" date="2025-08" db="UniProtKB">
        <authorList>
            <consortium name="RefSeq"/>
        </authorList>
    </citation>
    <scope>IDENTIFICATION</scope>
</reference>
<organism evidence="6 7">
    <name type="scientific">Diaphorina citri</name>
    <name type="common">Asian citrus psyllid</name>
    <dbReference type="NCBI Taxonomy" id="121845"/>
    <lineage>
        <taxon>Eukaryota</taxon>
        <taxon>Metazoa</taxon>
        <taxon>Ecdysozoa</taxon>
        <taxon>Arthropoda</taxon>
        <taxon>Hexapoda</taxon>
        <taxon>Insecta</taxon>
        <taxon>Pterygota</taxon>
        <taxon>Neoptera</taxon>
        <taxon>Paraneoptera</taxon>
        <taxon>Hemiptera</taxon>
        <taxon>Sternorrhyncha</taxon>
        <taxon>Psylloidea</taxon>
        <taxon>Psyllidae</taxon>
        <taxon>Diaphorininae</taxon>
        <taxon>Diaphorina</taxon>
    </lineage>
</organism>
<proteinExistence type="inferred from homology"/>
<name>A0A3Q0IK47_DIACI</name>
<dbReference type="CTD" id="37465"/>
<evidence type="ECO:0000256" key="2">
    <source>
        <dbReference type="ARBA" id="ARBA00022679"/>
    </source>
</evidence>
<keyword evidence="6" id="KW-1185">Reference proteome</keyword>
<dbReference type="GO" id="GO:0000828">
    <property type="term" value="F:inositol hexakisphosphate kinase activity"/>
    <property type="evidence" value="ECO:0007669"/>
    <property type="project" value="TreeGrafter"/>
</dbReference>
<dbReference type="Proteomes" id="UP000079169">
    <property type="component" value="Unplaced"/>
</dbReference>
<feature type="region of interest" description="Disordered" evidence="5">
    <location>
        <begin position="659"/>
        <end position="763"/>
    </location>
</feature>
<keyword evidence="3 4" id="KW-0418">Kinase</keyword>
<dbReference type="STRING" id="121845.A0A3Q0IK47"/>
<sequence>MVYLCSEWGMGDEHFGKQISPTLYGSTPGFLNLGGHSHHHLNGSSPCVDLSHSISSLSSSTSSSSSEDDNEVALRPLSNQVGGHTRFFLLDQSTICKPLNPRELVFYQNIPQEVESGDVEFLVGLKASSYPNIKFILPNCKGVMQACNTSTEQVDQRYSPSFNPERPASAPTTASKRKRDDVVRMKVHRNSSVTDVLKNNTSSPSNTLRPDNSNELCILYIDLTKPLDHSSQMKVHRNSSVTDVLKNNTSSPSNTLRPDNSNELCLRLVFRMKVHRNSSVTDVLKNNTSSPSNTLRPDNSNELYFLLLENITYSYTNPCILDLKMGTRQHGDDASAEKRSKQMAKCAASTSALLGVRLCGMQVCTLRSFSDLRATLKGLHKKTRESSSAVVLCHDLPLTSKAATKVKSTVNTTSSGSPPSTTPLLQADSPLPSSCDDISSSSMSTFELLASGRHPPPRHYHVPETTDEEDEDDEDETGTDKGVNKRARTLNSKQNSISTLVAKDKDPPATGLPKRKFKNLCVNATPPISPPEPKVDLRIIDFAHTTLANKKPNSNYAVHHGPDAGFLRGLDSLKKFLTEILNENHFFSGTFRNIYCSLFSSSLLVVYEGTYPIESKPAPPRDPEPVISIEEVEDTSSGGDKSFCPISEETMDATALTNTVNTTSSGSPPSTTPLLQADSPLPSSCDDISSSSMSTFELLASGRHPPPRHYHVPETTDEEDEDDEDETGTDKGVNKRARTLNSKQNSISTLVAKDKDPPATGLPKRKFKNLCVNATPPISPPEPKVDLRIIDFAHTTLANKKPNSNYAVHHGPDAGFLRGLDSLKKFLTEILNENQ</sequence>
<dbReference type="GO" id="GO:0005634">
    <property type="term" value="C:nucleus"/>
    <property type="evidence" value="ECO:0007669"/>
    <property type="project" value="TreeGrafter"/>
</dbReference>
<evidence type="ECO:0000313" key="6">
    <source>
        <dbReference type="Proteomes" id="UP000079169"/>
    </source>
</evidence>
<keyword evidence="2 4" id="KW-0808">Transferase</keyword>
<dbReference type="InterPro" id="IPR038286">
    <property type="entry name" value="IPK_sf"/>
</dbReference>
<comment type="similarity">
    <text evidence="1 4">Belongs to the inositol phosphokinase (IPK) family.</text>
</comment>
<dbReference type="GO" id="GO:0005737">
    <property type="term" value="C:cytoplasm"/>
    <property type="evidence" value="ECO:0007669"/>
    <property type="project" value="TreeGrafter"/>
</dbReference>
<feature type="compositionally biased region" description="Polar residues" evidence="5">
    <location>
        <begin position="190"/>
        <end position="210"/>
    </location>
</feature>